<organism evidence="5 6">
    <name type="scientific">Candidatus Enterococcus myersii</name>
    <dbReference type="NCBI Taxonomy" id="2815322"/>
    <lineage>
        <taxon>Bacteria</taxon>
        <taxon>Bacillati</taxon>
        <taxon>Bacillota</taxon>
        <taxon>Bacilli</taxon>
        <taxon>Lactobacillales</taxon>
        <taxon>Enterococcaceae</taxon>
        <taxon>Enterococcus</taxon>
    </lineage>
</organism>
<dbReference type="EMBL" id="JAFLVT010000001">
    <property type="protein sequence ID" value="MBO0447955.1"/>
    <property type="molecule type" value="Genomic_DNA"/>
</dbReference>
<evidence type="ECO:0000259" key="4">
    <source>
        <dbReference type="Pfam" id="PF01464"/>
    </source>
</evidence>
<keyword evidence="6" id="KW-1185">Reference proteome</keyword>
<dbReference type="PANTHER" id="PTHR47372">
    <property type="entry name" value="DAUER UP-REGULATED-RELATED"/>
    <property type="match status" value="1"/>
</dbReference>
<feature type="region of interest" description="Disordered" evidence="2">
    <location>
        <begin position="288"/>
        <end position="307"/>
    </location>
</feature>
<protein>
    <submittedName>
        <fullName evidence="5">Transglycosylase SLT domain-containing protein</fullName>
    </submittedName>
</protein>
<dbReference type="CDD" id="cd13402">
    <property type="entry name" value="LT_TF-like"/>
    <property type="match status" value="1"/>
</dbReference>
<feature type="transmembrane region" description="Helical" evidence="3">
    <location>
        <begin position="386"/>
        <end position="406"/>
    </location>
</feature>
<dbReference type="SUPFAM" id="SSF58113">
    <property type="entry name" value="Apolipoprotein A-I"/>
    <property type="match status" value="1"/>
</dbReference>
<dbReference type="Gene3D" id="1.20.120.20">
    <property type="entry name" value="Apolipoprotein"/>
    <property type="match status" value="1"/>
</dbReference>
<name>A0ABS3H3C3_9ENTE</name>
<dbReference type="SUPFAM" id="SSF53955">
    <property type="entry name" value="Lysozyme-like"/>
    <property type="match status" value="1"/>
</dbReference>
<evidence type="ECO:0000313" key="5">
    <source>
        <dbReference type="EMBL" id="MBO0447955.1"/>
    </source>
</evidence>
<dbReference type="InterPro" id="IPR023346">
    <property type="entry name" value="Lysozyme-like_dom_sf"/>
</dbReference>
<comment type="caution">
    <text evidence="5">The sequence shown here is derived from an EMBL/GenBank/DDBJ whole genome shotgun (WGS) entry which is preliminary data.</text>
</comment>
<dbReference type="Gene3D" id="1.10.287.1490">
    <property type="match status" value="1"/>
</dbReference>
<feature type="domain" description="Transglycosylase SLT" evidence="4">
    <location>
        <begin position="1420"/>
        <end position="1500"/>
    </location>
</feature>
<dbReference type="RefSeq" id="WP_206902166.1">
    <property type="nucleotide sequence ID" value="NZ_JAFLVT010000001.1"/>
</dbReference>
<feature type="coiled-coil region" evidence="1">
    <location>
        <begin position="107"/>
        <end position="167"/>
    </location>
</feature>
<gene>
    <name evidence="5" type="ORF">JZO76_00230</name>
</gene>
<dbReference type="InterPro" id="IPR008258">
    <property type="entry name" value="Transglycosylase_SLT_dom_1"/>
</dbReference>
<feature type="transmembrane region" description="Helical" evidence="3">
    <location>
        <begin position="426"/>
        <end position="446"/>
    </location>
</feature>
<dbReference type="Proteomes" id="UP000664256">
    <property type="component" value="Unassembled WGS sequence"/>
</dbReference>
<dbReference type="Gene3D" id="1.10.530.10">
    <property type="match status" value="1"/>
</dbReference>
<evidence type="ECO:0000256" key="2">
    <source>
        <dbReference type="SAM" id="MobiDB-lite"/>
    </source>
</evidence>
<evidence type="ECO:0000313" key="6">
    <source>
        <dbReference type="Proteomes" id="UP000664256"/>
    </source>
</evidence>
<keyword evidence="3" id="KW-0472">Membrane</keyword>
<dbReference type="PANTHER" id="PTHR47372:SF11">
    <property type="entry name" value="RE19971P"/>
    <property type="match status" value="1"/>
</dbReference>
<feature type="coiled-coil region" evidence="1">
    <location>
        <begin position="244"/>
        <end position="285"/>
    </location>
</feature>
<proteinExistence type="predicted"/>
<evidence type="ECO:0000256" key="1">
    <source>
        <dbReference type="SAM" id="Coils"/>
    </source>
</evidence>
<feature type="region of interest" description="Disordered" evidence="2">
    <location>
        <begin position="222"/>
        <end position="241"/>
    </location>
</feature>
<evidence type="ECO:0000256" key="3">
    <source>
        <dbReference type="SAM" id="Phobius"/>
    </source>
</evidence>
<keyword evidence="3" id="KW-0812">Transmembrane</keyword>
<keyword evidence="1" id="KW-0175">Coiled coil</keyword>
<reference evidence="5 6" key="1">
    <citation type="submission" date="2021-03" db="EMBL/GenBank/DDBJ databases">
        <title>Enterococcal diversity collection.</title>
        <authorList>
            <person name="Gilmore M.S."/>
            <person name="Schwartzman J."/>
            <person name="Van Tyne D."/>
            <person name="Martin M."/>
            <person name="Earl A.M."/>
            <person name="Manson A.L."/>
            <person name="Straub T."/>
            <person name="Salamzade R."/>
            <person name="Saavedra J."/>
            <person name="Lebreton F."/>
            <person name="Prichula J."/>
            <person name="Schaufler K."/>
            <person name="Gaca A."/>
            <person name="Sgardioli B."/>
            <person name="Wagenaar J."/>
            <person name="Strong T."/>
        </authorList>
    </citation>
    <scope>NUCLEOTIDE SEQUENCE [LARGE SCALE GENOMIC DNA]</scope>
    <source>
        <strain evidence="5 6">MJM12</strain>
    </source>
</reference>
<keyword evidence="3" id="KW-1133">Transmembrane helix</keyword>
<dbReference type="Pfam" id="PF01464">
    <property type="entry name" value="SLT"/>
    <property type="match status" value="1"/>
</dbReference>
<sequence length="1641" mass="179470">MELETLEVLLDINTACVEESLEKFMPQIESAMNRIQQISGNSMDRTEKNMNIERGTSNFSKQLDKMNQTLEKTMANFEKTTKQSSTQVGDNFSSGIRKARPKVTKEIDAMVNEINAKMGQAKAAQEKVAYLKSQRQSASSAGDTGKVVKYDEQIARTQAQMSKFEDQAKGMANTIKREFDAVPSSLDTITKSMAQNEGQIEAMRKRIKTLKAEYAEQRKPVGSFSSGFNGSEDTPQSLKTSAEIEKQSAKMAKLISSNDRLQKEYAQTEDRATSLRKALARINNTMSQSSIQTGSAANGAAQTGTGLKQSERAVSKYGGVFNRMSNAVSHGFGGIGNGLKSSLGFIGKFGSLFSNSSKKVTAGNNQMMNSTNAFGQSMRYLLPSLVVYQLLGGAIRALAGGMFSALKTNDQFSASLNQIKVNLMTAFYPIYTAILPAVNALMAGLAQLTGQFASFIAGIFGTNYEAAKAGASGLYDNVQAMNETGSSADKAKEKVKKLQKSLMGFDQINKLNLDSGDDDKKDTSLDSKTPAIDFGKATGTYTTPKWMLDIQRLLKDFFKPFKDAWKNQGQKVIDAWKYALDEVIGLASAIGKSFMEVWTNGTGQLFIENLLILLADVLNIIGDIAGAFKRAWEDNGRGTRLIQSIFDMWNRILELLHEIAVAFRNAWNDGRGESIAANILEIFTNIFNTVGNLAGQLKKAWKEGKTGESIFGTILDVVDDLLGNINSMTKATSDWAKTLDFTPLLKSIDKLLKSIRPITKNIGDGLEWLYKNVLLPFAGFVIEDYIPKFFELLAGALDVLNQVIEILKPIFKWFWDTVLQPLITIAKFLIIEQFEFFIRVLKKLSDILGVVADAVKNPKKAISDLGDLISLKFNQIKKTVSDTWSKVTTWTSKTWNGAKDTVKTKASEIWDNVKNSWADIKKNTRETWDNFSSKVSDKARSAKDNASSRIRELKNNVSDRWNETWSKTKTIWDNVKDKVTTKSGEARDRASSAFRTLRSNLSTSLEGVKKTASDVFGKIGSWAADLPGRIAKGLRNGVKSIKNAAASIGNGIVGVVGKAMNGVINGINWVLGKVGAGKSKLTLWTIPKYARGTGYHPGGLAMVNDGLGNNYREAFRTPDGRTGIFPAQRNLMVNLPAGTSVLSGPKTSAMYGIPAYASGIGDWFKEKWNGAKKIASDVWSYASNPKKLLNAAVSKFVNLKNAVEPSSSMSKGSVGTIAEGAYNWVKSKFDAGYKSYQASLSGGDGSHDGSMGGWGVYKYLYNVAQKTMKRFPGMVITSGQRNGDPYSHGKHMAIDIAYPASMNGSRAYFGPANYAFEQFPSQVAYVITQGKVRDRKGMSGTEASGTWTRWPDNDHYDHLHINGSLGANDIAKKGSGIGSEGGQIANQGSGVERWRGTVNKALKMLGIYSVANANRTLYQMKTESGGNPNAINNWDINAINGTPSKGLMQVIDPTFRSYARSPYNKNIWDPMSNILASMRYALSRYGSLANAYRGVGYENGGLVTQDGLYRMGEGNKKEMIIPLEKPQRAAELIQQAIEYLGLDMFGSALTLPEIFQEPSFAPSNSTFSNNDQMNYQGGGMQDFTSAMVTTLMNAISAMGATPTQAPNGDIVINIGGKEFGRIAVKEINKYHQQLGHTELNI</sequence>
<feature type="compositionally biased region" description="Polar residues" evidence="2">
    <location>
        <begin position="223"/>
        <end position="240"/>
    </location>
</feature>
<accession>A0ABS3H3C3</accession>